<evidence type="ECO:0000313" key="1">
    <source>
        <dbReference type="EMBL" id="CAI8040868.1"/>
    </source>
</evidence>
<dbReference type="AlphaFoldDB" id="A0AA35X0K0"/>
<protein>
    <submittedName>
        <fullName evidence="1">Uncharacterized protein</fullName>
    </submittedName>
</protein>
<organism evidence="1 2">
    <name type="scientific">Geodia barretti</name>
    <name type="common">Barrett's horny sponge</name>
    <dbReference type="NCBI Taxonomy" id="519541"/>
    <lineage>
        <taxon>Eukaryota</taxon>
        <taxon>Metazoa</taxon>
        <taxon>Porifera</taxon>
        <taxon>Demospongiae</taxon>
        <taxon>Heteroscleromorpha</taxon>
        <taxon>Tetractinellida</taxon>
        <taxon>Astrophorina</taxon>
        <taxon>Geodiidae</taxon>
        <taxon>Geodia</taxon>
    </lineage>
</organism>
<reference evidence="1" key="1">
    <citation type="submission" date="2023-03" db="EMBL/GenBank/DDBJ databases">
        <authorList>
            <person name="Steffen K."/>
            <person name="Cardenas P."/>
        </authorList>
    </citation>
    <scope>NUCLEOTIDE SEQUENCE</scope>
</reference>
<sequence>MVVVLWVQEVKWNRGRSLTNKKPQTVTRIFLEAGNVFATRRTDQAGIDAQCCALQDSSLHDMGVHRFVCT</sequence>
<name>A0AA35X0K0_GEOBA</name>
<accession>A0AA35X0K0</accession>
<dbReference type="Proteomes" id="UP001174909">
    <property type="component" value="Unassembled WGS sequence"/>
</dbReference>
<comment type="caution">
    <text evidence="1">The sequence shown here is derived from an EMBL/GenBank/DDBJ whole genome shotgun (WGS) entry which is preliminary data.</text>
</comment>
<proteinExistence type="predicted"/>
<evidence type="ECO:0000313" key="2">
    <source>
        <dbReference type="Proteomes" id="UP001174909"/>
    </source>
</evidence>
<dbReference type="EMBL" id="CASHTH010003144">
    <property type="protein sequence ID" value="CAI8040868.1"/>
    <property type="molecule type" value="Genomic_DNA"/>
</dbReference>
<gene>
    <name evidence="1" type="ORF">GBAR_LOCUS22721</name>
</gene>
<keyword evidence="2" id="KW-1185">Reference proteome</keyword>